<evidence type="ECO:0000259" key="19">
    <source>
        <dbReference type="PROSITE" id="PS51473"/>
    </source>
</evidence>
<feature type="domain" description="Gnk2-homologous" evidence="19">
    <location>
        <begin position="307"/>
        <end position="407"/>
    </location>
</feature>
<keyword evidence="15" id="KW-0675">Receptor</keyword>
<dbReference type="FunFam" id="1.10.510.10:FF:001019">
    <property type="entry name" value="G-type lectin S-receptor-like serine/threonine-protein kinase B120"/>
    <property type="match status" value="1"/>
</dbReference>
<evidence type="ECO:0000256" key="13">
    <source>
        <dbReference type="ARBA" id="ARBA00023136"/>
    </source>
</evidence>
<dbReference type="SUPFAM" id="SSF56112">
    <property type="entry name" value="Protein kinase-like (PK-like)"/>
    <property type="match status" value="1"/>
</dbReference>
<organism evidence="20">
    <name type="scientific">Fagus sylvatica</name>
    <name type="common">Beechnut</name>
    <dbReference type="NCBI Taxonomy" id="28930"/>
    <lineage>
        <taxon>Eukaryota</taxon>
        <taxon>Viridiplantae</taxon>
        <taxon>Streptophyta</taxon>
        <taxon>Embryophyta</taxon>
        <taxon>Tracheophyta</taxon>
        <taxon>Spermatophyta</taxon>
        <taxon>Magnoliopsida</taxon>
        <taxon>eudicotyledons</taxon>
        <taxon>Gunneridae</taxon>
        <taxon>Pentapetalae</taxon>
        <taxon>rosids</taxon>
        <taxon>fabids</taxon>
        <taxon>Fagales</taxon>
        <taxon>Fagaceae</taxon>
        <taxon>Fagus</taxon>
    </lineage>
</organism>
<feature type="compositionally biased region" description="Polar residues" evidence="17">
    <location>
        <begin position="566"/>
        <end position="589"/>
    </location>
</feature>
<evidence type="ECO:0000256" key="17">
    <source>
        <dbReference type="SAM" id="MobiDB-lite"/>
    </source>
</evidence>
<dbReference type="Gene3D" id="3.30.200.20">
    <property type="entry name" value="Phosphorylase Kinase, domain 1"/>
    <property type="match status" value="1"/>
</dbReference>
<dbReference type="InterPro" id="IPR008271">
    <property type="entry name" value="Ser/Thr_kinase_AS"/>
</dbReference>
<dbReference type="CDD" id="cd23509">
    <property type="entry name" value="Gnk2-like"/>
    <property type="match status" value="2"/>
</dbReference>
<keyword evidence="14" id="KW-1015">Disulfide bond</keyword>
<keyword evidence="13" id="KW-0472">Membrane</keyword>
<sequence>MHLMDGSIFESDHDRGAEIHYFNLSTILTATNSFSDANKVGEGGFGPVYKGKLNNGKEIAVKRLSMKSKQGLEEFKNEVILIAKLQHRNLVRLLGCCLEGDEKLLVYEYMPNTSLDAFLFDPKKCIELDWAKRTNIVNGIAKGLLYLHEDSRLKIIHRDMKASNVLLDDEMNPKISDFGTARIFGSNQIEANTNRVVVEIVSGKKNSGFNHPEREQSLMSYAWQLWNEGKGLELIDQTIVHTCPISEALRLIHIALLCVQEDPNERPTMSMVILMLASKSINLPQPSAPPFSVVFALSISINSQPITYNYHVCSDQSNKTANANYKSNLTVLLDSLSTKASQNYSFYYESFNIGIYGLFLCRGEDSNNKCQSCVRYATQDITTRCPFDKSAIIWYDECKLRYSDVNVFGKTQTRPEVLVWNVLSGNTNTTSPDEPSFRPFGTLALMYGLIDEALQIHVFFRADNPPVTVSNGTEQRYGLVQCSRDMDHSACKNCFIQLMQKAQDCCQSKQGWRILSPSCNLRYENYSFFQQEPAMPSPTGIWSLPPEPQSPNLVPSPTGIQLLPPESSSPNLVPSPTGIRSSNGKTCRF</sequence>
<keyword evidence="7" id="KW-0430">Lectin</keyword>
<dbReference type="PROSITE" id="PS51473">
    <property type="entry name" value="GNK2"/>
    <property type="match status" value="2"/>
</dbReference>
<evidence type="ECO:0000256" key="1">
    <source>
        <dbReference type="ARBA" id="ARBA00004251"/>
    </source>
</evidence>
<dbReference type="FunFam" id="3.30.200.20:FF:000330">
    <property type="entry name" value="G-type lectin S-receptor-like serine/threonine-protein kinase At4g03230"/>
    <property type="match status" value="1"/>
</dbReference>
<evidence type="ECO:0000256" key="7">
    <source>
        <dbReference type="ARBA" id="ARBA00022734"/>
    </source>
</evidence>
<dbReference type="Gene3D" id="3.30.430.20">
    <property type="entry name" value="Gnk2 domain, C-X8-C-X2-C motif"/>
    <property type="match status" value="2"/>
</dbReference>
<comment type="subcellular location">
    <subcellularLocation>
        <location evidence="1">Cell membrane</location>
        <topology evidence="1">Single-pass type I membrane protein</topology>
    </subcellularLocation>
</comment>
<feature type="region of interest" description="Disordered" evidence="17">
    <location>
        <begin position="546"/>
        <end position="589"/>
    </location>
</feature>
<keyword evidence="6" id="KW-0732">Signal</keyword>
<dbReference type="InterPro" id="IPR011009">
    <property type="entry name" value="Kinase-like_dom_sf"/>
</dbReference>
<evidence type="ECO:0000256" key="2">
    <source>
        <dbReference type="ARBA" id="ARBA00022475"/>
    </source>
</evidence>
<evidence type="ECO:0000256" key="9">
    <source>
        <dbReference type="ARBA" id="ARBA00022741"/>
    </source>
</evidence>
<evidence type="ECO:0000256" key="12">
    <source>
        <dbReference type="ARBA" id="ARBA00022989"/>
    </source>
</evidence>
<proteinExistence type="predicted"/>
<dbReference type="InterPro" id="IPR000719">
    <property type="entry name" value="Prot_kinase_dom"/>
</dbReference>
<keyword evidence="2" id="KW-1003">Cell membrane</keyword>
<protein>
    <submittedName>
        <fullName evidence="20">Uncharacterized protein</fullName>
    </submittedName>
</protein>
<dbReference type="InterPro" id="IPR002902">
    <property type="entry name" value="GNK2"/>
</dbReference>
<keyword evidence="3" id="KW-0723">Serine/threonine-protein kinase</keyword>
<dbReference type="PROSITE" id="PS50011">
    <property type="entry name" value="PROTEIN_KINASE_DOM"/>
    <property type="match status" value="1"/>
</dbReference>
<evidence type="ECO:0000259" key="18">
    <source>
        <dbReference type="PROSITE" id="PS50011"/>
    </source>
</evidence>
<evidence type="ECO:0000256" key="11">
    <source>
        <dbReference type="ARBA" id="ARBA00022840"/>
    </source>
</evidence>
<keyword evidence="4" id="KW-0808">Transferase</keyword>
<dbReference type="PANTHER" id="PTHR27002">
    <property type="entry name" value="RECEPTOR-LIKE SERINE/THREONINE-PROTEIN KINASE SD1-8"/>
    <property type="match status" value="1"/>
</dbReference>
<keyword evidence="9" id="KW-0547">Nucleotide-binding</keyword>
<feature type="compositionally biased region" description="Polar residues" evidence="17">
    <location>
        <begin position="550"/>
        <end position="559"/>
    </location>
</feature>
<keyword evidence="16" id="KW-0325">Glycoprotein</keyword>
<evidence type="ECO:0000256" key="16">
    <source>
        <dbReference type="ARBA" id="ARBA00023180"/>
    </source>
</evidence>
<dbReference type="PANTHER" id="PTHR27002:SF804">
    <property type="entry name" value="OS02G0710500 PROTEIN"/>
    <property type="match status" value="1"/>
</dbReference>
<dbReference type="GO" id="GO:0004674">
    <property type="term" value="F:protein serine/threonine kinase activity"/>
    <property type="evidence" value="ECO:0007669"/>
    <property type="project" value="UniProtKB-KW"/>
</dbReference>
<dbReference type="InterPro" id="IPR038408">
    <property type="entry name" value="GNK2_sf"/>
</dbReference>
<evidence type="ECO:0000256" key="15">
    <source>
        <dbReference type="ARBA" id="ARBA00023170"/>
    </source>
</evidence>
<reference evidence="20" key="1">
    <citation type="submission" date="2018-02" db="EMBL/GenBank/DDBJ databases">
        <authorList>
            <person name="Cohen D.B."/>
            <person name="Kent A.D."/>
        </authorList>
    </citation>
    <scope>NUCLEOTIDE SEQUENCE</scope>
</reference>
<dbReference type="Pfam" id="PF01657">
    <property type="entry name" value="Stress-antifung"/>
    <property type="match status" value="2"/>
</dbReference>
<name>A0A2N9INC9_FAGSY</name>
<keyword evidence="12" id="KW-1133">Transmembrane helix</keyword>
<gene>
    <name evidence="20" type="ORF">FSB_LOCUS53880</name>
</gene>
<evidence type="ECO:0000256" key="4">
    <source>
        <dbReference type="ARBA" id="ARBA00022679"/>
    </source>
</evidence>
<dbReference type="SMART" id="SM00220">
    <property type="entry name" value="S_TKc"/>
    <property type="match status" value="1"/>
</dbReference>
<dbReference type="AlphaFoldDB" id="A0A2N9INC9"/>
<keyword evidence="5" id="KW-0812">Transmembrane</keyword>
<keyword evidence="8" id="KW-0677">Repeat</keyword>
<dbReference type="PROSITE" id="PS00108">
    <property type="entry name" value="PROTEIN_KINASE_ST"/>
    <property type="match status" value="1"/>
</dbReference>
<dbReference type="InterPro" id="IPR001245">
    <property type="entry name" value="Ser-Thr/Tyr_kinase_cat_dom"/>
</dbReference>
<dbReference type="Pfam" id="PF07714">
    <property type="entry name" value="PK_Tyr_Ser-Thr"/>
    <property type="match status" value="1"/>
</dbReference>
<dbReference type="GO" id="GO:0005524">
    <property type="term" value="F:ATP binding"/>
    <property type="evidence" value="ECO:0007669"/>
    <property type="project" value="UniProtKB-KW"/>
</dbReference>
<dbReference type="GO" id="GO:0030246">
    <property type="term" value="F:carbohydrate binding"/>
    <property type="evidence" value="ECO:0007669"/>
    <property type="project" value="UniProtKB-KW"/>
</dbReference>
<keyword evidence="10" id="KW-0418">Kinase</keyword>
<dbReference type="EMBL" id="OIVN01006139">
    <property type="protein sequence ID" value="SPD25998.1"/>
    <property type="molecule type" value="Genomic_DNA"/>
</dbReference>
<evidence type="ECO:0000256" key="8">
    <source>
        <dbReference type="ARBA" id="ARBA00022737"/>
    </source>
</evidence>
<dbReference type="Gene3D" id="1.10.510.10">
    <property type="entry name" value="Transferase(Phosphotransferase) domain 1"/>
    <property type="match status" value="2"/>
</dbReference>
<dbReference type="GO" id="GO:0005886">
    <property type="term" value="C:plasma membrane"/>
    <property type="evidence" value="ECO:0007669"/>
    <property type="project" value="UniProtKB-SubCell"/>
</dbReference>
<feature type="domain" description="Protein kinase" evidence="18">
    <location>
        <begin position="34"/>
        <end position="281"/>
    </location>
</feature>
<evidence type="ECO:0000256" key="10">
    <source>
        <dbReference type="ARBA" id="ARBA00022777"/>
    </source>
</evidence>
<keyword evidence="11" id="KW-0067">ATP-binding</keyword>
<evidence type="ECO:0000256" key="14">
    <source>
        <dbReference type="ARBA" id="ARBA00023157"/>
    </source>
</evidence>
<feature type="domain" description="Gnk2-homologous" evidence="19">
    <location>
        <begin position="420"/>
        <end position="528"/>
    </location>
</feature>
<evidence type="ECO:0000256" key="3">
    <source>
        <dbReference type="ARBA" id="ARBA00022527"/>
    </source>
</evidence>
<evidence type="ECO:0000256" key="6">
    <source>
        <dbReference type="ARBA" id="ARBA00022729"/>
    </source>
</evidence>
<accession>A0A2N9INC9</accession>
<evidence type="ECO:0000313" key="20">
    <source>
        <dbReference type="EMBL" id="SPD25998.1"/>
    </source>
</evidence>
<evidence type="ECO:0000256" key="5">
    <source>
        <dbReference type="ARBA" id="ARBA00022692"/>
    </source>
</evidence>